<dbReference type="InterPro" id="IPR038766">
    <property type="entry name" value="Membrane_comp_ABC_pdt"/>
</dbReference>
<evidence type="ECO:0000256" key="5">
    <source>
        <dbReference type="ARBA" id="ARBA00023136"/>
    </source>
</evidence>
<dbReference type="EMBL" id="JACIET010000001">
    <property type="protein sequence ID" value="MBB4011827.1"/>
    <property type="molecule type" value="Genomic_DNA"/>
</dbReference>
<evidence type="ECO:0000256" key="1">
    <source>
        <dbReference type="ARBA" id="ARBA00004651"/>
    </source>
</evidence>
<evidence type="ECO:0000313" key="8">
    <source>
        <dbReference type="EMBL" id="MBB4011827.1"/>
    </source>
</evidence>
<keyword evidence="5 6" id="KW-0472">Membrane</keyword>
<protein>
    <submittedName>
        <fullName evidence="8">Putative ABC transport system permease protein</fullName>
    </submittedName>
</protein>
<feature type="transmembrane region" description="Helical" evidence="6">
    <location>
        <begin position="418"/>
        <end position="439"/>
    </location>
</feature>
<evidence type="ECO:0000256" key="6">
    <source>
        <dbReference type="SAM" id="Phobius"/>
    </source>
</evidence>
<feature type="domain" description="ABC3 transporter permease C-terminal" evidence="7">
    <location>
        <begin position="710"/>
        <end position="822"/>
    </location>
</feature>
<gene>
    <name evidence="8" type="ORF">GGR36_001135</name>
</gene>
<dbReference type="PANTHER" id="PTHR30287:SF1">
    <property type="entry name" value="INNER MEMBRANE PROTEIN"/>
    <property type="match status" value="1"/>
</dbReference>
<reference evidence="8 9" key="1">
    <citation type="submission" date="2020-08" db="EMBL/GenBank/DDBJ databases">
        <title>Genomic Encyclopedia of Type Strains, Phase IV (KMG-IV): sequencing the most valuable type-strain genomes for metagenomic binning, comparative biology and taxonomic classification.</title>
        <authorList>
            <person name="Goeker M."/>
        </authorList>
    </citation>
    <scope>NUCLEOTIDE SEQUENCE [LARGE SCALE GENOMIC DNA]</scope>
    <source>
        <strain evidence="8 9">DSM 106739</strain>
    </source>
</reference>
<evidence type="ECO:0000256" key="2">
    <source>
        <dbReference type="ARBA" id="ARBA00022475"/>
    </source>
</evidence>
<sequence>MSDLRLALASLRRDLRAGELNLLLLALVLAVASLCSVAFLTDRIGRALDRDANQLLGGDLVITADHPVPPSFAQEARQHGLQIAETWLFSSMISTGEQAELAGVKAADPAYPLRGSLRVRDRMDGPERIVRGGPSRGEAWLDERLAGALGVGVGDQVGVGLLRLRVAEILSYEPDRGANFFSLAPRLLMNLGDVAASGLVQPGSRVTYRLHLAGDAAAVAHVEPSVKARLGRGESVESISNARPELRDMLDRAHRFLSLAALLAVVLSAVAVGLATRRFVLRHLDACAVMRCFGATQGFLLRLILTEFALLGVFAALLGTLLGLLLHLGLAAMLAKLIEAELPLPSVWPALQGGAASLILLIGFALPQLLRLGQVSTLRVLRREWASLETSGRLVWLAAAIGLAALMMWVAGDMKLGAWVTGGFAVAIAVYAACARVLIGVCARLRHFPGALGAGWRYGLAALGRRAAGATVQAVALSLGLTAMLLLSVGHSDLLDGWRHKLPADAPNRFVLNMQPDQLEPIRALFVAEKLPVPDLLPMIRGRLVAINDRPIAPQSFADSRAQRLVEREFNLSHSARLQAGNRVVAGAWHGNSKVPEFSVEQGIATSLALKVGDRLIFDVAGTRVEAPVTSLRALEWDSMRVNFFVIGSPAMLAGQPTSYITSFYLPPGHATFSASLTRAFPNLTVIDASAILGQLQQTMETLIGAVKLVFGFALLAGLVVMAAAMQSTHDERAHELALLRTLGARDAQLRRALLAEFLALGLVAGALGLLGAVGITWALATQVFSFGFQPSWLGLAAGGLAAAGAVVITGWAGTRKVMRAAPLDSLRALA</sequence>
<feature type="transmembrane region" description="Helical" evidence="6">
    <location>
        <begin position="355"/>
        <end position="373"/>
    </location>
</feature>
<feature type="transmembrane region" description="Helical" evidence="6">
    <location>
        <begin position="703"/>
        <end position="725"/>
    </location>
</feature>
<name>A0A840BMW5_9RHOO</name>
<proteinExistence type="predicted"/>
<comment type="subcellular location">
    <subcellularLocation>
        <location evidence="1">Cell membrane</location>
        <topology evidence="1">Multi-pass membrane protein</topology>
    </subcellularLocation>
</comment>
<evidence type="ECO:0000256" key="3">
    <source>
        <dbReference type="ARBA" id="ARBA00022692"/>
    </source>
</evidence>
<dbReference type="AlphaFoldDB" id="A0A840BMW5"/>
<dbReference type="PANTHER" id="PTHR30287">
    <property type="entry name" value="MEMBRANE COMPONENT OF PREDICTED ABC SUPERFAMILY METABOLITE UPTAKE TRANSPORTER"/>
    <property type="match status" value="1"/>
</dbReference>
<keyword evidence="9" id="KW-1185">Reference proteome</keyword>
<feature type="transmembrane region" description="Helical" evidence="6">
    <location>
        <begin position="758"/>
        <end position="781"/>
    </location>
</feature>
<feature type="domain" description="ABC3 transporter permease C-terminal" evidence="7">
    <location>
        <begin position="259"/>
        <end position="369"/>
    </location>
</feature>
<evidence type="ECO:0000256" key="4">
    <source>
        <dbReference type="ARBA" id="ARBA00022989"/>
    </source>
</evidence>
<feature type="transmembrane region" description="Helical" evidence="6">
    <location>
        <begin position="308"/>
        <end position="335"/>
    </location>
</feature>
<keyword evidence="2" id="KW-1003">Cell membrane</keyword>
<dbReference type="RefSeq" id="WP_183632800.1">
    <property type="nucleotide sequence ID" value="NZ_BAABLE010000011.1"/>
</dbReference>
<comment type="caution">
    <text evidence="8">The sequence shown here is derived from an EMBL/GenBank/DDBJ whole genome shotgun (WGS) entry which is preliminary data.</text>
</comment>
<dbReference type="Pfam" id="PF02687">
    <property type="entry name" value="FtsX"/>
    <property type="match status" value="2"/>
</dbReference>
<dbReference type="Proteomes" id="UP000561045">
    <property type="component" value="Unassembled WGS sequence"/>
</dbReference>
<evidence type="ECO:0000313" key="9">
    <source>
        <dbReference type="Proteomes" id="UP000561045"/>
    </source>
</evidence>
<dbReference type="InterPro" id="IPR003838">
    <property type="entry name" value="ABC3_permease_C"/>
</dbReference>
<dbReference type="GO" id="GO:0005886">
    <property type="term" value="C:plasma membrane"/>
    <property type="evidence" value="ECO:0007669"/>
    <property type="project" value="UniProtKB-SubCell"/>
</dbReference>
<organism evidence="8 9">
    <name type="scientific">Niveibacterium umoris</name>
    <dbReference type="NCBI Taxonomy" id="1193620"/>
    <lineage>
        <taxon>Bacteria</taxon>
        <taxon>Pseudomonadati</taxon>
        <taxon>Pseudomonadota</taxon>
        <taxon>Betaproteobacteria</taxon>
        <taxon>Rhodocyclales</taxon>
        <taxon>Rhodocyclaceae</taxon>
        <taxon>Niveibacterium</taxon>
    </lineage>
</organism>
<accession>A0A840BMW5</accession>
<feature type="transmembrane region" description="Helical" evidence="6">
    <location>
        <begin position="394"/>
        <end position="412"/>
    </location>
</feature>
<feature type="transmembrane region" description="Helical" evidence="6">
    <location>
        <begin position="256"/>
        <end position="275"/>
    </location>
</feature>
<keyword evidence="4 6" id="KW-1133">Transmembrane helix</keyword>
<feature type="transmembrane region" description="Helical" evidence="6">
    <location>
        <begin position="793"/>
        <end position="814"/>
    </location>
</feature>
<evidence type="ECO:0000259" key="7">
    <source>
        <dbReference type="Pfam" id="PF02687"/>
    </source>
</evidence>
<keyword evidence="3 6" id="KW-0812">Transmembrane</keyword>
<feature type="transmembrane region" description="Helical" evidence="6">
    <location>
        <begin position="20"/>
        <end position="40"/>
    </location>
</feature>